<protein>
    <recommendedName>
        <fullName evidence="2">LITAF domain-containing protein</fullName>
    </recommendedName>
</protein>
<feature type="compositionally biased region" description="Polar residues" evidence="1">
    <location>
        <begin position="112"/>
        <end position="131"/>
    </location>
</feature>
<feature type="domain" description="LITAF" evidence="2">
    <location>
        <begin position="139"/>
        <end position="222"/>
    </location>
</feature>
<evidence type="ECO:0000313" key="3">
    <source>
        <dbReference type="EMBL" id="KAH8370877.1"/>
    </source>
</evidence>
<evidence type="ECO:0000313" key="4">
    <source>
        <dbReference type="Proteomes" id="UP001200034"/>
    </source>
</evidence>
<name>A0AAD4K0B7_9MUSC</name>
<dbReference type="InterPro" id="IPR006629">
    <property type="entry name" value="LITAF"/>
</dbReference>
<keyword evidence="4" id="KW-1185">Reference proteome</keyword>
<feature type="region of interest" description="Disordered" evidence="1">
    <location>
        <begin position="110"/>
        <end position="138"/>
    </location>
</feature>
<dbReference type="Proteomes" id="UP001200034">
    <property type="component" value="Unassembled WGS sequence"/>
</dbReference>
<evidence type="ECO:0000259" key="2">
    <source>
        <dbReference type="PROSITE" id="PS51837"/>
    </source>
</evidence>
<reference evidence="3" key="1">
    <citation type="journal article" date="2021" name="Mol. Ecol. Resour.">
        <title>Phylogenomic analyses of the genus Drosophila reveals genomic signals of climate adaptation.</title>
        <authorList>
            <person name="Li F."/>
            <person name="Rane R.V."/>
            <person name="Luria V."/>
            <person name="Xiong Z."/>
            <person name="Chen J."/>
            <person name="Li Z."/>
            <person name="Catullo R.A."/>
            <person name="Griffin P.C."/>
            <person name="Schiffer M."/>
            <person name="Pearce S."/>
            <person name="Lee S.F."/>
            <person name="McElroy K."/>
            <person name="Stocker A."/>
            <person name="Shirriffs J."/>
            <person name="Cockerell F."/>
            <person name="Coppin C."/>
            <person name="Sgro C.M."/>
            <person name="Karger A."/>
            <person name="Cain J.W."/>
            <person name="Weber J.A."/>
            <person name="Santpere G."/>
            <person name="Kirschner M.W."/>
            <person name="Hoffmann A.A."/>
            <person name="Oakeshott J.G."/>
            <person name="Zhang G."/>
        </authorList>
    </citation>
    <scope>NUCLEOTIDE SEQUENCE</scope>
    <source>
        <strain evidence="3">BGI-SZ-2011g</strain>
    </source>
</reference>
<organism evidence="3 4">
    <name type="scientific">Drosophila rubida</name>
    <dbReference type="NCBI Taxonomy" id="30044"/>
    <lineage>
        <taxon>Eukaryota</taxon>
        <taxon>Metazoa</taxon>
        <taxon>Ecdysozoa</taxon>
        <taxon>Arthropoda</taxon>
        <taxon>Hexapoda</taxon>
        <taxon>Insecta</taxon>
        <taxon>Pterygota</taxon>
        <taxon>Neoptera</taxon>
        <taxon>Endopterygota</taxon>
        <taxon>Diptera</taxon>
        <taxon>Brachycera</taxon>
        <taxon>Muscomorpha</taxon>
        <taxon>Ephydroidea</taxon>
        <taxon>Drosophilidae</taxon>
        <taxon>Drosophila</taxon>
    </lineage>
</organism>
<accession>A0AAD4K0B7</accession>
<dbReference type="PROSITE" id="PS51837">
    <property type="entry name" value="LITAF"/>
    <property type="match status" value="1"/>
</dbReference>
<dbReference type="AlphaFoldDB" id="A0AAD4K0B7"/>
<sequence length="237" mass="26910">MSAKAAELQYLRCLKCLKTIKCSRYDTSSLVRHVQVHHPEIIESANEKVQNLHKLAAEHGISEERLSQISKMTGMSEAQMADEAERCKYKAAILDELYLLISTLDLAKHPQPSGSQVSPKSDSQQWQQPKSNDSKDINKRQYYRSSIERWVPTDGCIYCPSCGASRRPLLKSSSEFYSSTGCPASCVANCWPFCFLPCLSSPDNREYLHCANCKTFLGIYDREHNCIRPNREFVPHP</sequence>
<gene>
    <name evidence="3" type="ORF">KR093_005311</name>
</gene>
<proteinExistence type="predicted"/>
<evidence type="ECO:0000256" key="1">
    <source>
        <dbReference type="SAM" id="MobiDB-lite"/>
    </source>
</evidence>
<dbReference type="SMART" id="SM00714">
    <property type="entry name" value="LITAF"/>
    <property type="match status" value="1"/>
</dbReference>
<comment type="caution">
    <text evidence="3">The sequence shown here is derived from an EMBL/GenBank/DDBJ whole genome shotgun (WGS) entry which is preliminary data.</text>
</comment>
<dbReference type="Pfam" id="PF10601">
    <property type="entry name" value="zf-LITAF-like"/>
    <property type="match status" value="1"/>
</dbReference>
<dbReference type="EMBL" id="JAJJHW010002585">
    <property type="protein sequence ID" value="KAH8370877.1"/>
    <property type="molecule type" value="Genomic_DNA"/>
</dbReference>